<proteinExistence type="predicted"/>
<reference evidence="1" key="1">
    <citation type="submission" date="2014-12" db="EMBL/GenBank/DDBJ databases">
        <title>Insight into the proteome of Arion vulgaris.</title>
        <authorList>
            <person name="Aradska J."/>
            <person name="Bulat T."/>
            <person name="Smidak R."/>
            <person name="Sarate P."/>
            <person name="Gangsoo J."/>
            <person name="Sialana F."/>
            <person name="Bilban M."/>
            <person name="Lubec G."/>
        </authorList>
    </citation>
    <scope>NUCLEOTIDE SEQUENCE</scope>
    <source>
        <tissue evidence="1">Skin</tissue>
    </source>
</reference>
<evidence type="ECO:0000313" key="1">
    <source>
        <dbReference type="EMBL" id="CEK85036.1"/>
    </source>
</evidence>
<protein>
    <submittedName>
        <fullName evidence="1">Uncharacterized protein</fullName>
    </submittedName>
</protein>
<sequence length="54" mass="6227">YPLSSSLKSSERVFSQLCIRSERELYCPESPQFNQKVNTGGRIPTFTTNMHVDF</sequence>
<organism evidence="1">
    <name type="scientific">Arion vulgaris</name>
    <dbReference type="NCBI Taxonomy" id="1028688"/>
    <lineage>
        <taxon>Eukaryota</taxon>
        <taxon>Metazoa</taxon>
        <taxon>Spiralia</taxon>
        <taxon>Lophotrochozoa</taxon>
        <taxon>Mollusca</taxon>
        <taxon>Gastropoda</taxon>
        <taxon>Heterobranchia</taxon>
        <taxon>Euthyneura</taxon>
        <taxon>Panpulmonata</taxon>
        <taxon>Eupulmonata</taxon>
        <taxon>Stylommatophora</taxon>
        <taxon>Helicina</taxon>
        <taxon>Arionoidea</taxon>
        <taxon>Arionidae</taxon>
        <taxon>Arion</taxon>
    </lineage>
</organism>
<dbReference type="AlphaFoldDB" id="A0A0B7AY99"/>
<gene>
    <name evidence="1" type="primary">ORF145887</name>
</gene>
<name>A0A0B7AY99_9EUPU</name>
<dbReference type="EMBL" id="HACG01038171">
    <property type="protein sequence ID" value="CEK85036.1"/>
    <property type="molecule type" value="Transcribed_RNA"/>
</dbReference>
<accession>A0A0B7AY99</accession>
<feature type="non-terminal residue" evidence="1">
    <location>
        <position position="1"/>
    </location>
</feature>